<evidence type="ECO:0000313" key="5">
    <source>
        <dbReference type="Proteomes" id="UP000240527"/>
    </source>
</evidence>
<dbReference type="Pfam" id="PF14331">
    <property type="entry name" value="IcmF-related_N"/>
    <property type="match status" value="1"/>
</dbReference>
<evidence type="ECO:0000259" key="3">
    <source>
        <dbReference type="Pfam" id="PF14331"/>
    </source>
</evidence>
<feature type="domain" description="Type IV / VI secretion system DotU" evidence="2">
    <location>
        <begin position="58"/>
        <end position="197"/>
    </location>
</feature>
<dbReference type="Pfam" id="PF09850">
    <property type="entry name" value="DotU"/>
    <property type="match status" value="1"/>
</dbReference>
<dbReference type="InterPro" id="IPR053156">
    <property type="entry name" value="T6SS_TssM-like"/>
</dbReference>
<dbReference type="Proteomes" id="UP000240527">
    <property type="component" value="Chromosome"/>
</dbReference>
<name>A0ABN5IXA5_9CAUL</name>
<evidence type="ECO:0000313" key="4">
    <source>
        <dbReference type="EMBL" id="AVQ03165.1"/>
    </source>
</evidence>
<reference evidence="4 5" key="1">
    <citation type="journal article" date="2015" name="Biotechnol. Bioeng.">
        <title>Genome sequence and phenotypic characterization of Caulobacter segnis.</title>
        <authorList>
            <person name="Patel S."/>
            <person name="Fletcher B."/>
            <person name="Scott D.C."/>
            <person name="Ely B."/>
        </authorList>
    </citation>
    <scope>NUCLEOTIDE SEQUENCE [LARGE SCALE GENOMIC DNA]</scope>
    <source>
        <strain evidence="4 5">TK0059</strain>
    </source>
</reference>
<dbReference type="InterPro" id="IPR038522">
    <property type="entry name" value="T4/T6SS_DotU_sf"/>
</dbReference>
<gene>
    <name evidence="4" type="ORF">B7G68_15705</name>
</gene>
<dbReference type="PANTHER" id="PTHR36153:SF1">
    <property type="entry name" value="TYPE VI SECRETION SYSTEM COMPONENT TSSM1"/>
    <property type="match status" value="1"/>
</dbReference>
<dbReference type="EMBL" id="CP027850">
    <property type="protein sequence ID" value="AVQ03165.1"/>
    <property type="molecule type" value="Genomic_DNA"/>
</dbReference>
<keyword evidence="5" id="KW-1185">Reference proteome</keyword>
<evidence type="ECO:0000259" key="2">
    <source>
        <dbReference type="Pfam" id="PF09850"/>
    </source>
</evidence>
<dbReference type="RefSeq" id="WP_083778411.1">
    <property type="nucleotide sequence ID" value="NZ_CP027850.1"/>
</dbReference>
<proteinExistence type="predicted"/>
<evidence type="ECO:0000256" key="1">
    <source>
        <dbReference type="SAM" id="MobiDB-lite"/>
    </source>
</evidence>
<organism evidence="4 5">
    <name type="scientific">Caulobacter segnis</name>
    <dbReference type="NCBI Taxonomy" id="88688"/>
    <lineage>
        <taxon>Bacteria</taxon>
        <taxon>Pseudomonadati</taxon>
        <taxon>Pseudomonadota</taxon>
        <taxon>Alphaproteobacteria</taxon>
        <taxon>Caulobacterales</taxon>
        <taxon>Caulobacteraceae</taxon>
        <taxon>Caulobacter</taxon>
    </lineage>
</organism>
<dbReference type="PANTHER" id="PTHR36153">
    <property type="entry name" value="INNER MEMBRANE PROTEIN-RELATED"/>
    <property type="match status" value="1"/>
</dbReference>
<sequence length="538" mass="58865">MVMGGWAARRPPSKHDPDPALVRSPEPPLDSIQEDRSWALTSRGDRASTPAMCRRNRLLEAAAPLLGLAARARAMRSRRGLSDLYRSAAPRADAFAHRLFGLDLEPKTLWRARFAVLATIDDIVRTHPRTRTERQQGACPSLVREAFDEDVDRLHFYELLEEMLREPLRSPEMIDLYHACLVAGFTGGLRAEADRVRRLSGEISLAFGVVPPTSPWSGKVRSSGRGFATFAAGLRGASGDPLITFGSTVSAEPGRGRARPDPLRLQGRSAEYSFSNRSAGYFQPLRIASSKPDSGWFLVIGSDAACAPSRLACSSKREPQASAATIEPQWFDDDALLVDAAGVEAPSGQARWVEFLRARRQIPDLKPPAGVLVSIGADVLLTLDDARMSAFARAIRRRLADISREFARGIPWQLVIAKVDLLAGFEAYFEGLEGSGRRAVLGVSLPIGRHGASALCEAYDKLNDALVTRMSHRLVVESDARKISWILDFPSQLEGLRVQVRRLIAHVGGKDDRDPTYQAPGPRGIFLKSGVLPSVDPN</sequence>
<dbReference type="Gene3D" id="1.25.40.590">
    <property type="entry name" value="Type IV / VI secretion system, DotU"/>
    <property type="match status" value="1"/>
</dbReference>
<accession>A0ABN5IXA5</accession>
<protein>
    <submittedName>
        <fullName evidence="4">Uncharacterized protein</fullName>
    </submittedName>
</protein>
<dbReference type="InterPro" id="IPR017732">
    <property type="entry name" value="T4/T6SS_DotU"/>
</dbReference>
<feature type="region of interest" description="Disordered" evidence="1">
    <location>
        <begin position="1"/>
        <end position="33"/>
    </location>
</feature>
<dbReference type="InterPro" id="IPR025743">
    <property type="entry name" value="TssM1_N"/>
</dbReference>
<feature type="domain" description="Type VI secretion system component TssM1 N-terminal" evidence="3">
    <location>
        <begin position="349"/>
        <end position="530"/>
    </location>
</feature>